<keyword evidence="1" id="KW-0812">Transmembrane</keyword>
<protein>
    <recommendedName>
        <fullName evidence="2">ER-bound oxygenase mpaB/mpaB'/Rubber oxygenase catalytic domain-containing protein</fullName>
    </recommendedName>
</protein>
<organism evidence="3 4">
    <name type="scientific">Plakobranchus ocellatus</name>
    <dbReference type="NCBI Taxonomy" id="259542"/>
    <lineage>
        <taxon>Eukaryota</taxon>
        <taxon>Metazoa</taxon>
        <taxon>Spiralia</taxon>
        <taxon>Lophotrochozoa</taxon>
        <taxon>Mollusca</taxon>
        <taxon>Gastropoda</taxon>
        <taxon>Heterobranchia</taxon>
        <taxon>Euthyneura</taxon>
        <taxon>Panpulmonata</taxon>
        <taxon>Sacoglossa</taxon>
        <taxon>Placobranchoidea</taxon>
        <taxon>Plakobranchidae</taxon>
        <taxon>Plakobranchus</taxon>
    </lineage>
</organism>
<dbReference type="AlphaFoldDB" id="A0AAV4DEM5"/>
<accession>A0AAV4DEM5</accession>
<dbReference type="EMBL" id="BLXT01007807">
    <property type="protein sequence ID" value="GFO42596.1"/>
    <property type="molecule type" value="Genomic_DNA"/>
</dbReference>
<dbReference type="GO" id="GO:0016491">
    <property type="term" value="F:oxidoreductase activity"/>
    <property type="evidence" value="ECO:0007669"/>
    <property type="project" value="InterPro"/>
</dbReference>
<keyword evidence="1" id="KW-1133">Transmembrane helix</keyword>
<proteinExistence type="predicted"/>
<dbReference type="Proteomes" id="UP000735302">
    <property type="component" value="Unassembled WGS sequence"/>
</dbReference>
<keyword evidence="1" id="KW-0472">Membrane</keyword>
<gene>
    <name evidence="3" type="ORF">PoB_006910100</name>
</gene>
<comment type="caution">
    <text evidence="3">The sequence shown here is derived from an EMBL/GenBank/DDBJ whole genome shotgun (WGS) entry which is preliminary data.</text>
</comment>
<dbReference type="PANTHER" id="PTHR37159:SF1">
    <property type="entry name" value="GH11867P"/>
    <property type="match status" value="1"/>
</dbReference>
<reference evidence="3 4" key="1">
    <citation type="journal article" date="2021" name="Elife">
        <title>Chloroplast acquisition without the gene transfer in kleptoplastic sea slugs, Plakobranchus ocellatus.</title>
        <authorList>
            <person name="Maeda T."/>
            <person name="Takahashi S."/>
            <person name="Yoshida T."/>
            <person name="Shimamura S."/>
            <person name="Takaki Y."/>
            <person name="Nagai Y."/>
            <person name="Toyoda A."/>
            <person name="Suzuki Y."/>
            <person name="Arimoto A."/>
            <person name="Ishii H."/>
            <person name="Satoh N."/>
            <person name="Nishiyama T."/>
            <person name="Hasebe M."/>
            <person name="Maruyama T."/>
            <person name="Minagawa J."/>
            <person name="Obokata J."/>
            <person name="Shigenobu S."/>
        </authorList>
    </citation>
    <scope>NUCLEOTIDE SEQUENCE [LARGE SCALE GENOMIC DNA]</scope>
</reference>
<keyword evidence="4" id="KW-1185">Reference proteome</keyword>
<name>A0AAV4DEM5_9GAST</name>
<dbReference type="Pfam" id="PF09995">
    <property type="entry name" value="MPAB_Lcp_cat"/>
    <property type="match status" value="1"/>
</dbReference>
<evidence type="ECO:0000313" key="4">
    <source>
        <dbReference type="Proteomes" id="UP000735302"/>
    </source>
</evidence>
<evidence type="ECO:0000256" key="1">
    <source>
        <dbReference type="SAM" id="Phobius"/>
    </source>
</evidence>
<dbReference type="InterPro" id="IPR018713">
    <property type="entry name" value="MPAB/Lcp_cat_dom"/>
</dbReference>
<dbReference type="PANTHER" id="PTHR37159">
    <property type="entry name" value="GH11867P"/>
    <property type="match status" value="1"/>
</dbReference>
<evidence type="ECO:0000259" key="2">
    <source>
        <dbReference type="Pfam" id="PF09995"/>
    </source>
</evidence>
<evidence type="ECO:0000313" key="3">
    <source>
        <dbReference type="EMBL" id="GFO42596.1"/>
    </source>
</evidence>
<sequence length="309" mass="35956">MASTKQTAAALKHLKDLEPGKQLDVDGGSYFSLPEGFDMAKFRRGRQFYCDNFFCVLTAHFFALIIGMVFPDFLTPLVFTKQSHTPALAKNRYFSTVKHIASWHFGNVWKPGSDAQKSILTVRRMHHAVQKDLKKEGLKNYLSQFHMGLVQSAFFGFPVMYPSNFGIRCSDSSLDDYVYFWYGIGHLLGIDPKYNICAEGREQAQAFCQQIQNDIYSRCFRNPSVDYYIMTEALLKGWRRYGSHLLSVPVIRAYFEELTGQKRRSLTFLDLLKYRFWKIAFCALRNLPWLANFLNSLMRKEFGMHHFEE</sequence>
<feature type="domain" description="ER-bound oxygenase mpaB/mpaB'/Rubber oxygenase catalytic" evidence="2">
    <location>
        <begin position="53"/>
        <end position="211"/>
    </location>
</feature>
<feature type="transmembrane region" description="Helical" evidence="1">
    <location>
        <begin position="49"/>
        <end position="70"/>
    </location>
</feature>